<reference evidence="2" key="1">
    <citation type="submission" date="2015-08" db="EMBL/GenBank/DDBJ databases">
        <title>Genome sequencing project for genomic taxonomy and phylogenomics of Bacillus-like bacteria.</title>
        <authorList>
            <person name="Liu B."/>
            <person name="Wang J."/>
            <person name="Zhu Y."/>
            <person name="Liu G."/>
            <person name="Chen Q."/>
            <person name="Chen Z."/>
            <person name="Lan J."/>
            <person name="Che J."/>
            <person name="Ge C."/>
            <person name="Shi H."/>
            <person name="Pan Z."/>
            <person name="Liu X."/>
        </authorList>
    </citation>
    <scope>NUCLEOTIDE SEQUENCE [LARGE SCALE GENOMIC DNA]</scope>
    <source>
        <strain evidence="2">FJAT-22460</strain>
    </source>
</reference>
<dbReference type="OrthoDB" id="981224at2"/>
<organism evidence="1 2">
    <name type="scientific">Paenibacillus solani</name>
    <dbReference type="NCBI Taxonomy" id="1705565"/>
    <lineage>
        <taxon>Bacteria</taxon>
        <taxon>Bacillati</taxon>
        <taxon>Bacillota</taxon>
        <taxon>Bacilli</taxon>
        <taxon>Bacillales</taxon>
        <taxon>Paenibacillaceae</taxon>
        <taxon>Paenibacillus</taxon>
    </lineage>
</organism>
<keyword evidence="2" id="KW-1185">Reference proteome</keyword>
<dbReference type="Proteomes" id="UP000036932">
    <property type="component" value="Unassembled WGS sequence"/>
</dbReference>
<dbReference type="PATRIC" id="fig|1705565.3.peg.4006"/>
<dbReference type="EMBL" id="LIUT01000001">
    <property type="protein sequence ID" value="KOR89455.1"/>
    <property type="molecule type" value="Genomic_DNA"/>
</dbReference>
<accession>A0A0M1P584</accession>
<dbReference type="RefSeq" id="WP_054402494.1">
    <property type="nucleotide sequence ID" value="NZ_LIUT01000001.1"/>
</dbReference>
<dbReference type="AlphaFoldDB" id="A0A0M1P584"/>
<dbReference type="InterPro" id="IPR017853">
    <property type="entry name" value="GH"/>
</dbReference>
<dbReference type="SUPFAM" id="SSF51445">
    <property type="entry name" value="(Trans)glycosidases"/>
    <property type="match status" value="1"/>
</dbReference>
<gene>
    <name evidence="1" type="ORF">AM231_10095</name>
</gene>
<name>A0A0M1P584_9BACL</name>
<dbReference type="Gene3D" id="3.20.20.80">
    <property type="entry name" value="Glycosidases"/>
    <property type="match status" value="1"/>
</dbReference>
<evidence type="ECO:0008006" key="3">
    <source>
        <dbReference type="Google" id="ProtNLM"/>
    </source>
</evidence>
<proteinExistence type="predicted"/>
<sequence>MSGIQLHPHDIIDEGMSQIISYIKKLKDVQYVFPEVNTIFERNPVPVGKLPRNPVHEVVFGTGTMHAILPSYAESGLDQRREPTLSPEQDPLMIIKNAMQGEDFEIIPWLNILNGHFEGSKLQNNLVTDYTGQVIPHWLCPNAPDVIDFWEKAFVDLNQRYGFTSYMIDRIRFPDWAGEEINPKQLLTCFCPHCQAKMHDRHLDVHAIKEAINTWSMMFKAKQFDSAVAYANANELIQAWIQFRQDSVSEFVEHLIKRVRKINEEFTIWLDLWPPAYGWLLGQDYASLTKLSPALKHFPYHKLGGGADVQGLIHKLTATPEEQEDAFHAFKKFFDLPYDLSYETFKAEGFPIEFVADQNNIVRAKSAPDTRIFSGIQMWNLTPENLLEAIHAGERSAADDLLYYCYGWATDDLFEAIQNLREKGAN</sequence>
<evidence type="ECO:0000313" key="1">
    <source>
        <dbReference type="EMBL" id="KOR89455.1"/>
    </source>
</evidence>
<evidence type="ECO:0000313" key="2">
    <source>
        <dbReference type="Proteomes" id="UP000036932"/>
    </source>
</evidence>
<protein>
    <recommendedName>
        <fullName evidence="3">DUF4015 domain-containing protein</fullName>
    </recommendedName>
</protein>
<comment type="caution">
    <text evidence="1">The sequence shown here is derived from an EMBL/GenBank/DDBJ whole genome shotgun (WGS) entry which is preliminary data.</text>
</comment>